<reference evidence="13" key="2">
    <citation type="journal article" date="2021" name="PeerJ">
        <title>Extensive microbial diversity within the chicken gut microbiome revealed by metagenomics and culture.</title>
        <authorList>
            <person name="Gilroy R."/>
            <person name="Ravi A."/>
            <person name="Getino M."/>
            <person name="Pursley I."/>
            <person name="Horton D.L."/>
            <person name="Alikhan N.F."/>
            <person name="Baker D."/>
            <person name="Gharbi K."/>
            <person name="Hall N."/>
            <person name="Watson M."/>
            <person name="Adriaenssens E.M."/>
            <person name="Foster-Nyarko E."/>
            <person name="Jarju S."/>
            <person name="Secka A."/>
            <person name="Antonio M."/>
            <person name="Oren A."/>
            <person name="Chaudhuri R.R."/>
            <person name="La Ragione R."/>
            <person name="Hildebrand F."/>
            <person name="Pallen M.J."/>
        </authorList>
    </citation>
    <scope>NUCLEOTIDE SEQUENCE</scope>
    <source>
        <strain evidence="13">10532</strain>
    </source>
</reference>
<evidence type="ECO:0000256" key="11">
    <source>
        <dbReference type="SAM" id="MobiDB-lite"/>
    </source>
</evidence>
<comment type="caution">
    <text evidence="13">The sequence shown here is derived from an EMBL/GenBank/DDBJ whole genome shotgun (WGS) entry which is preliminary data.</text>
</comment>
<dbReference type="InterPro" id="IPR027417">
    <property type="entry name" value="P-loop_NTPase"/>
</dbReference>
<dbReference type="PANTHER" id="PTHR43834:SF6">
    <property type="entry name" value="GTPASE DER"/>
    <property type="match status" value="1"/>
</dbReference>
<dbReference type="GO" id="GO:0043022">
    <property type="term" value="F:ribosome binding"/>
    <property type="evidence" value="ECO:0007669"/>
    <property type="project" value="TreeGrafter"/>
</dbReference>
<keyword evidence="3 8" id="KW-0690">Ribosome biogenesis</keyword>
<evidence type="ECO:0000256" key="6">
    <source>
        <dbReference type="ARBA" id="ARBA00023134"/>
    </source>
</evidence>
<feature type="region of interest" description="Disordered" evidence="11">
    <location>
        <begin position="1"/>
        <end position="54"/>
    </location>
</feature>
<dbReference type="FunFam" id="3.40.50.300:FF:000040">
    <property type="entry name" value="GTPase Der"/>
    <property type="match status" value="1"/>
</dbReference>
<dbReference type="InterPro" id="IPR031166">
    <property type="entry name" value="G_ENGA"/>
</dbReference>
<feature type="binding site" evidence="8">
    <location>
        <begin position="183"/>
        <end position="186"/>
    </location>
    <ligand>
        <name>GTP</name>
        <dbReference type="ChEBI" id="CHEBI:37565"/>
        <label>1</label>
    </ligand>
</feature>
<dbReference type="Proteomes" id="UP000823638">
    <property type="component" value="Unassembled WGS sequence"/>
</dbReference>
<dbReference type="GO" id="GO:0042254">
    <property type="term" value="P:ribosome biogenesis"/>
    <property type="evidence" value="ECO:0007669"/>
    <property type="project" value="UniProtKB-KW"/>
</dbReference>
<dbReference type="PANTHER" id="PTHR43834">
    <property type="entry name" value="GTPASE DER"/>
    <property type="match status" value="1"/>
</dbReference>
<comment type="subunit">
    <text evidence="8">Associates with the 50S ribosomal subunit.</text>
</comment>
<dbReference type="Pfam" id="PF01926">
    <property type="entry name" value="MMR_HSR1"/>
    <property type="match status" value="2"/>
</dbReference>
<reference evidence="13" key="1">
    <citation type="submission" date="2020-10" db="EMBL/GenBank/DDBJ databases">
        <authorList>
            <person name="Gilroy R."/>
        </authorList>
    </citation>
    <scope>NUCLEOTIDE SEQUENCE</scope>
    <source>
        <strain evidence="13">10532</strain>
    </source>
</reference>
<keyword evidence="4 10" id="KW-0677">Repeat</keyword>
<sequence length="508" mass="57014">MDRKAPVTSKTGGTKTGGKNQISLDDFSEKDLAEPENLDIQEPGEETENGTGFSREKKYKNLPLVVIAGRPNVGKSTLFNRFLHKRCSITDPTPGVTRDPITREAFIAGYPVKLMDTGGFKLERESGTFDAYLDSLVVDKTLESLKSSSLILLLLEAGAPTAEDEEFIRLLRPYWNKVLAAVNKTEGGRGESDAWNYLSYGFNDVVFISAEHGDNISELAEKIVSRLDFSKVEEGEEEQFIRIALAGKPNTGKSTLSNRLTHSENSIVSEVAGTTRDVVESDFTYRNTNFHILDTAGIRRKSKVNENIEYYSVTRAIKSMLKADIVFHLIDAGEGLSEQDKKIIALAHEKGRGIIFCLNKWDTKTQDKKTFKKAVEDINIMFGHMEYAPVLSISAKEGTGIKNLLDTALELYRQLNIKTDTGPLNKALKSWLEAYPPPASRANKFKIRYMAQVSVNPVKFLLFVTRPEAVMQNYLSYIQNCIRRDLGYTNIPVQLEVKASRKKWEERT</sequence>
<organism evidence="13 14">
    <name type="scientific">Candidatus Gallitreponema excrementavium</name>
    <dbReference type="NCBI Taxonomy" id="2840840"/>
    <lineage>
        <taxon>Bacteria</taxon>
        <taxon>Pseudomonadati</taxon>
        <taxon>Spirochaetota</taxon>
        <taxon>Spirochaetia</taxon>
        <taxon>Spirochaetales</taxon>
        <taxon>Candidatus Gallitreponema</taxon>
    </lineage>
</organism>
<keyword evidence="5 8" id="KW-0547">Nucleotide-binding</keyword>
<proteinExistence type="inferred from homology"/>
<dbReference type="CDD" id="cd01895">
    <property type="entry name" value="EngA2"/>
    <property type="match status" value="1"/>
</dbReference>
<feature type="binding site" evidence="8">
    <location>
        <begin position="247"/>
        <end position="254"/>
    </location>
    <ligand>
        <name>GTP</name>
        <dbReference type="ChEBI" id="CHEBI:37565"/>
        <label>2</label>
    </ligand>
</feature>
<evidence type="ECO:0000313" key="13">
    <source>
        <dbReference type="EMBL" id="MBO8457719.1"/>
    </source>
</evidence>
<feature type="domain" description="EngA-type G" evidence="12">
    <location>
        <begin position="241"/>
        <end position="416"/>
    </location>
</feature>
<dbReference type="InterPro" id="IPR032859">
    <property type="entry name" value="KH_dom-like"/>
</dbReference>
<dbReference type="SUPFAM" id="SSF52540">
    <property type="entry name" value="P-loop containing nucleoside triphosphate hydrolases"/>
    <property type="match status" value="2"/>
</dbReference>
<dbReference type="EMBL" id="JADIMM010000075">
    <property type="protein sequence ID" value="MBO8457719.1"/>
    <property type="molecule type" value="Genomic_DNA"/>
</dbReference>
<evidence type="ECO:0000256" key="1">
    <source>
        <dbReference type="ARBA" id="ARBA00008279"/>
    </source>
</evidence>
<dbReference type="InterPro" id="IPR006073">
    <property type="entry name" value="GTP-bd"/>
</dbReference>
<dbReference type="InterPro" id="IPR005225">
    <property type="entry name" value="Small_GTP-bd"/>
</dbReference>
<dbReference type="InterPro" id="IPR016484">
    <property type="entry name" value="GTPase_Der"/>
</dbReference>
<dbReference type="InterPro" id="IPR015946">
    <property type="entry name" value="KH_dom-like_a/b"/>
</dbReference>
<dbReference type="NCBIfam" id="TIGR03594">
    <property type="entry name" value="GTPase_EngA"/>
    <property type="match status" value="1"/>
</dbReference>
<comment type="function">
    <text evidence="8 10">GTPase that plays an essential role in the late steps of ribosome biogenesis.</text>
</comment>
<feature type="binding site" evidence="8">
    <location>
        <begin position="294"/>
        <end position="298"/>
    </location>
    <ligand>
        <name>GTP</name>
        <dbReference type="ChEBI" id="CHEBI:37565"/>
        <label>2</label>
    </ligand>
</feature>
<feature type="compositionally biased region" description="Low complexity" evidence="11">
    <location>
        <begin position="10"/>
        <end position="19"/>
    </location>
</feature>
<evidence type="ECO:0000313" key="14">
    <source>
        <dbReference type="Proteomes" id="UP000823638"/>
    </source>
</evidence>
<accession>A0A9D9HPY8</accession>
<dbReference type="AlphaFoldDB" id="A0A9D9HPY8"/>
<keyword evidence="6 8" id="KW-0342">GTP-binding</keyword>
<evidence type="ECO:0000256" key="4">
    <source>
        <dbReference type="ARBA" id="ARBA00022737"/>
    </source>
</evidence>
<dbReference type="PIRSF" id="PIRSF006485">
    <property type="entry name" value="GTP-binding_EngA"/>
    <property type="match status" value="1"/>
</dbReference>
<gene>
    <name evidence="8 13" type="primary">der</name>
    <name evidence="13" type="ORF">IAA81_05770</name>
</gene>
<evidence type="ECO:0000256" key="3">
    <source>
        <dbReference type="ARBA" id="ARBA00022517"/>
    </source>
</evidence>
<evidence type="ECO:0000256" key="10">
    <source>
        <dbReference type="RuleBase" id="RU004481"/>
    </source>
</evidence>
<dbReference type="NCBIfam" id="TIGR00231">
    <property type="entry name" value="small_GTP"/>
    <property type="match status" value="2"/>
</dbReference>
<evidence type="ECO:0000259" key="12">
    <source>
        <dbReference type="PROSITE" id="PS51712"/>
    </source>
</evidence>
<comment type="similarity">
    <text evidence="1 8 9 10">Belongs to the TRAFAC class TrmE-Era-EngA-EngB-Septin-like GTPase superfamily. EngA (Der) GTPase family.</text>
</comment>
<evidence type="ECO:0000256" key="2">
    <source>
        <dbReference type="ARBA" id="ARBA00020953"/>
    </source>
</evidence>
<feature type="binding site" evidence="8">
    <location>
        <begin position="69"/>
        <end position="76"/>
    </location>
    <ligand>
        <name>GTP</name>
        <dbReference type="ChEBI" id="CHEBI:37565"/>
        <label>1</label>
    </ligand>
</feature>
<evidence type="ECO:0000256" key="7">
    <source>
        <dbReference type="ARBA" id="ARBA00032345"/>
    </source>
</evidence>
<feature type="compositionally biased region" description="Acidic residues" evidence="11">
    <location>
        <begin position="34"/>
        <end position="48"/>
    </location>
</feature>
<dbReference type="Gene3D" id="3.30.300.20">
    <property type="match status" value="1"/>
</dbReference>
<dbReference type="PROSITE" id="PS51712">
    <property type="entry name" value="G_ENGA"/>
    <property type="match status" value="1"/>
</dbReference>
<protein>
    <recommendedName>
        <fullName evidence="2 8">GTPase Der</fullName>
    </recommendedName>
    <alternativeName>
        <fullName evidence="7 8">GTP-binding protein EngA</fullName>
    </alternativeName>
</protein>
<dbReference type="HAMAP" id="MF_00195">
    <property type="entry name" value="GTPase_Der"/>
    <property type="match status" value="1"/>
</dbReference>
<dbReference type="Gene3D" id="3.40.50.300">
    <property type="entry name" value="P-loop containing nucleotide triphosphate hydrolases"/>
    <property type="match status" value="2"/>
</dbReference>
<dbReference type="Pfam" id="PF14714">
    <property type="entry name" value="KH_dom-like"/>
    <property type="match status" value="1"/>
</dbReference>
<feature type="binding site" evidence="8">
    <location>
        <begin position="116"/>
        <end position="120"/>
    </location>
    <ligand>
        <name>GTP</name>
        <dbReference type="ChEBI" id="CHEBI:37565"/>
        <label>1</label>
    </ligand>
</feature>
<evidence type="ECO:0000256" key="8">
    <source>
        <dbReference type="HAMAP-Rule" id="MF_00195"/>
    </source>
</evidence>
<feature type="binding site" evidence="8">
    <location>
        <begin position="359"/>
        <end position="362"/>
    </location>
    <ligand>
        <name>GTP</name>
        <dbReference type="ChEBI" id="CHEBI:37565"/>
        <label>2</label>
    </ligand>
</feature>
<name>A0A9D9HPY8_9SPIR</name>
<evidence type="ECO:0000256" key="5">
    <source>
        <dbReference type="ARBA" id="ARBA00022741"/>
    </source>
</evidence>
<evidence type="ECO:0000256" key="9">
    <source>
        <dbReference type="PROSITE-ProRule" id="PRU01049"/>
    </source>
</evidence>
<dbReference type="GO" id="GO:0005525">
    <property type="term" value="F:GTP binding"/>
    <property type="evidence" value="ECO:0007669"/>
    <property type="project" value="UniProtKB-UniRule"/>
</dbReference>